<protein>
    <submittedName>
        <fullName evidence="11">KN motif and ankyrin repeat domain-containing protein 1-like isoform X1</fullName>
    </submittedName>
</protein>
<dbReference type="InterPro" id="IPR047184">
    <property type="entry name" value="KANK1-4"/>
</dbReference>
<organism evidence="11 12">
    <name type="scientific">Dinothrombium tinctorium</name>
    <dbReference type="NCBI Taxonomy" id="1965070"/>
    <lineage>
        <taxon>Eukaryota</taxon>
        <taxon>Metazoa</taxon>
        <taxon>Ecdysozoa</taxon>
        <taxon>Arthropoda</taxon>
        <taxon>Chelicerata</taxon>
        <taxon>Arachnida</taxon>
        <taxon>Acari</taxon>
        <taxon>Acariformes</taxon>
        <taxon>Trombidiformes</taxon>
        <taxon>Prostigmata</taxon>
        <taxon>Anystina</taxon>
        <taxon>Parasitengona</taxon>
        <taxon>Trombidioidea</taxon>
        <taxon>Trombidiidae</taxon>
        <taxon>Dinothrombium</taxon>
    </lineage>
</organism>
<gene>
    <name evidence="11" type="ORF">B4U79_01969</name>
    <name evidence="10" type="ORF">B4U79_06744</name>
    <name evidence="9" type="ORF">B4U79_08280</name>
</gene>
<evidence type="ECO:0000256" key="2">
    <source>
        <dbReference type="ARBA" id="ARBA00022483"/>
    </source>
</evidence>
<dbReference type="PANTHER" id="PTHR24168">
    <property type="entry name" value="KN MOTIF AND ANKYRIN REPEAT DOMAIN-CONTAINING"/>
    <property type="match status" value="1"/>
</dbReference>
<keyword evidence="3" id="KW-1052">Target cell membrane</keyword>
<dbReference type="GO" id="GO:0006887">
    <property type="term" value="P:exocytosis"/>
    <property type="evidence" value="ECO:0007669"/>
    <property type="project" value="UniProtKB-KW"/>
</dbReference>
<dbReference type="EMBL" id="NCKU01000245">
    <property type="protein sequence ID" value="RWS16337.1"/>
    <property type="molecule type" value="Genomic_DNA"/>
</dbReference>
<feature type="region of interest" description="Disordered" evidence="8">
    <location>
        <begin position="554"/>
        <end position="575"/>
    </location>
</feature>
<dbReference type="Pfam" id="PF12796">
    <property type="entry name" value="Ank_2"/>
    <property type="match status" value="2"/>
</dbReference>
<feature type="non-terminal residue" evidence="11">
    <location>
        <position position="1"/>
    </location>
</feature>
<feature type="coiled-coil region" evidence="7">
    <location>
        <begin position="186"/>
        <end position="230"/>
    </location>
</feature>
<evidence type="ECO:0000256" key="1">
    <source>
        <dbReference type="ARBA" id="ARBA00004175"/>
    </source>
</evidence>
<keyword evidence="5" id="KW-0472">Membrane</keyword>
<evidence type="ECO:0000256" key="6">
    <source>
        <dbReference type="PROSITE-ProRule" id="PRU00023"/>
    </source>
</evidence>
<dbReference type="GO" id="GO:0005856">
    <property type="term" value="C:cytoskeleton"/>
    <property type="evidence" value="ECO:0007669"/>
    <property type="project" value="TreeGrafter"/>
</dbReference>
<dbReference type="SMART" id="SM00248">
    <property type="entry name" value="ANK"/>
    <property type="match status" value="5"/>
</dbReference>
<dbReference type="Proteomes" id="UP000285301">
    <property type="component" value="Unassembled WGS sequence"/>
</dbReference>
<dbReference type="AlphaFoldDB" id="A0A3S3SLM3"/>
<dbReference type="EMBL" id="NCKU01000158">
    <property type="protein sequence ID" value="RWS16843.1"/>
    <property type="molecule type" value="Genomic_DNA"/>
</dbReference>
<reference evidence="11 12" key="1">
    <citation type="journal article" date="2018" name="Gigascience">
        <title>Genomes of trombidid mites reveal novel predicted allergens and laterally-transferred genes associated with secondary metabolism.</title>
        <authorList>
            <person name="Dong X."/>
            <person name="Chaisiri K."/>
            <person name="Xia D."/>
            <person name="Armstrong S.D."/>
            <person name="Fang Y."/>
            <person name="Donnelly M.J."/>
            <person name="Kadowaki T."/>
            <person name="McGarry J.W."/>
            <person name="Darby A.C."/>
            <person name="Makepeace B.L."/>
        </authorList>
    </citation>
    <scope>NUCLEOTIDE SEQUENCE [LARGE SCALE GENOMIC DNA]</scope>
    <source>
        <strain evidence="11">UoL-WK</strain>
    </source>
</reference>
<sequence length="1011" mass="113024">LFQLRTNLTMSSNSKLFNAKCSCCPYGVHIGLDFDTYCEALFAPWHAAKRNAVDNSVRDSISQKSKFDSSSSSLPLNDTFHWYCDIQNGSSSELYENEPQLSLNSSSVFRDRFNRDLPNDTSLNDAIAKFEEVLRELQQAWKSKYGVNKNISVNTEIESFHIDSPPVSPVASIDSSVQSTVNKMVLSQIRDQMALSLQKLKQLEDQVRDIPILKQKLILLREEKNRLQRRLEGDIDCEENSFSAAHVKELENRGIITPPLSRRKSLFRSNSYDDEFPDEYLRKEPRIMKAMVSSKNIDLETMNGKKDSYLQTSLTDLGYVTASTNTELSKEFIDVSTYTEISSRKLEKSSTQITIIEPDVCLQSKPTQRSIGITASFAPSLPRKHSSMVTDLRMNDVASLKEINSKKPILISSGTNPLKMKKSEAFIQATVKQKSIGIRTDVKTYRDNSVLCKPETENVKESKYHYKTIQTETITNHDKIAQVSERCVFCELRQTETIGVGDSCPSVADVAIMTEVSSALPPISPKIGSVQNIRLCDKCNEKITSVAKEVVKDKTPSPTLPSKIPRLTHSPVTESSRLNSQKRIIIEETNNEILVYPNPNMPPVGKHRSNFPNMMTAQQQLAGLRLLEEVCKISESESEESNSSDEGTYDLESSTITQAIPKKRFINKKKMCKNCSKQIYFFMFRAEPSKELKAALKVLNDSLLKPERANKSATTKSLQIIEKEWFRISSQKDSMSNVVEDYLDCFETYSKHLLNQVVNLTDSNGNTAMHYAISYSNFDIVSVLLDSKVCDVNKQNKAGYTAIMLVSLAKVSNETQKEVIRRLFQLGDVNIRAKQVIYILIFSCEINFSYQNGQTALMLASSHGQFITCKLLIEAGAAFNVQDNDGSTALMCAAEHGHTDVVRLLLSHPDCDPNISDNDGSTALSIAMEAGHKDIGLMLYASTNMLSRGSSPYASLRRSQSKAVATSLRRAGSFTAKSQTSKSYQLAPSPPPRSRHSSAASTSSQSSKNRR</sequence>
<evidence type="ECO:0000256" key="4">
    <source>
        <dbReference type="ARBA" id="ARBA00023028"/>
    </source>
</evidence>
<feature type="region of interest" description="Disordered" evidence="8">
    <location>
        <begin position="967"/>
        <end position="1011"/>
    </location>
</feature>
<feature type="repeat" description="ANK" evidence="6">
    <location>
        <begin position="852"/>
        <end position="884"/>
    </location>
</feature>
<evidence type="ECO:0000256" key="3">
    <source>
        <dbReference type="ARBA" id="ARBA00022537"/>
    </source>
</evidence>
<comment type="caution">
    <text evidence="11">The sequence shown here is derived from an EMBL/GenBank/DDBJ whole genome shotgun (WGS) entry which is preliminary data.</text>
</comment>
<keyword evidence="6" id="KW-0040">ANK repeat</keyword>
<accession>A0A3S3SLM3</accession>
<dbReference type="PROSITE" id="PS50297">
    <property type="entry name" value="ANK_REP_REGION"/>
    <property type="match status" value="3"/>
</dbReference>
<dbReference type="STRING" id="1965070.A0A3S3SLM3"/>
<dbReference type="OrthoDB" id="5406014at2759"/>
<comment type="subcellular location">
    <subcellularLocation>
        <location evidence="1">Target cell membrane</location>
    </subcellularLocation>
</comment>
<evidence type="ECO:0000313" key="11">
    <source>
        <dbReference type="EMBL" id="RWS16860.1"/>
    </source>
</evidence>
<keyword evidence="7" id="KW-0175">Coiled coil</keyword>
<dbReference type="GO" id="GO:0030837">
    <property type="term" value="P:negative regulation of actin filament polymerization"/>
    <property type="evidence" value="ECO:0007669"/>
    <property type="project" value="InterPro"/>
</dbReference>
<feature type="compositionally biased region" description="Low complexity" evidence="8">
    <location>
        <begin position="997"/>
        <end position="1011"/>
    </location>
</feature>
<dbReference type="SUPFAM" id="SSF48403">
    <property type="entry name" value="Ankyrin repeat"/>
    <property type="match status" value="1"/>
</dbReference>
<dbReference type="GO" id="GO:0044231">
    <property type="term" value="C:host cell presynaptic membrane"/>
    <property type="evidence" value="ECO:0007669"/>
    <property type="project" value="UniProtKB-KW"/>
</dbReference>
<dbReference type="GO" id="GO:0005737">
    <property type="term" value="C:cytoplasm"/>
    <property type="evidence" value="ECO:0007669"/>
    <property type="project" value="TreeGrafter"/>
</dbReference>
<feature type="repeat" description="ANK" evidence="6">
    <location>
        <begin position="885"/>
        <end position="908"/>
    </location>
</feature>
<evidence type="ECO:0000256" key="7">
    <source>
        <dbReference type="SAM" id="Coils"/>
    </source>
</evidence>
<proteinExistence type="predicted"/>
<evidence type="ECO:0000256" key="8">
    <source>
        <dbReference type="SAM" id="MobiDB-lite"/>
    </source>
</evidence>
<dbReference type="EMBL" id="NCKU01000156">
    <property type="protein sequence ID" value="RWS16860.1"/>
    <property type="molecule type" value="Genomic_DNA"/>
</dbReference>
<evidence type="ECO:0000313" key="12">
    <source>
        <dbReference type="Proteomes" id="UP000285301"/>
    </source>
</evidence>
<name>A0A3S3SLM3_9ACAR</name>
<reference evidence="11" key="2">
    <citation type="submission" date="2018-11" db="EMBL/GenBank/DDBJ databases">
        <title>Trombidioid mite genomics.</title>
        <authorList>
            <person name="Dong X."/>
        </authorList>
    </citation>
    <scope>NUCLEOTIDE SEQUENCE</scope>
    <source>
        <strain evidence="11">UoL-WK</strain>
    </source>
</reference>
<keyword evidence="12" id="KW-1185">Reference proteome</keyword>
<dbReference type="InterPro" id="IPR002110">
    <property type="entry name" value="Ankyrin_rpt"/>
</dbReference>
<keyword evidence="4" id="KW-0638">Presynaptic neurotoxin</keyword>
<keyword evidence="4" id="KW-0528">Neurotoxin</keyword>
<evidence type="ECO:0000313" key="9">
    <source>
        <dbReference type="EMBL" id="RWS16337.1"/>
    </source>
</evidence>
<dbReference type="Gene3D" id="1.25.40.20">
    <property type="entry name" value="Ankyrin repeat-containing domain"/>
    <property type="match status" value="1"/>
</dbReference>
<evidence type="ECO:0000313" key="10">
    <source>
        <dbReference type="EMBL" id="RWS16843.1"/>
    </source>
</evidence>
<feature type="repeat" description="ANK" evidence="6">
    <location>
        <begin position="764"/>
        <end position="786"/>
    </location>
</feature>
<dbReference type="PROSITE" id="PS50088">
    <property type="entry name" value="ANK_REPEAT"/>
    <property type="match status" value="3"/>
</dbReference>
<feature type="compositionally biased region" description="Polar residues" evidence="8">
    <location>
        <begin position="975"/>
        <end position="986"/>
    </location>
</feature>
<evidence type="ECO:0000256" key="5">
    <source>
        <dbReference type="ARBA" id="ARBA00023298"/>
    </source>
</evidence>
<dbReference type="PANTHER" id="PTHR24168:SF21">
    <property type="entry name" value="KANK, ISOFORM D"/>
    <property type="match status" value="1"/>
</dbReference>
<dbReference type="InterPro" id="IPR036770">
    <property type="entry name" value="Ankyrin_rpt-contain_sf"/>
</dbReference>
<keyword evidence="5" id="KW-1053">Target membrane</keyword>
<keyword evidence="2" id="KW-0268">Exocytosis</keyword>
<keyword evidence="4" id="KW-0800">Toxin</keyword>
<dbReference type="GO" id="GO:0044218">
    <property type="term" value="C:other organism cell membrane"/>
    <property type="evidence" value="ECO:0007669"/>
    <property type="project" value="UniProtKB-KW"/>
</dbReference>